<evidence type="ECO:0000256" key="3">
    <source>
        <dbReference type="ARBA" id="ARBA00023015"/>
    </source>
</evidence>
<evidence type="ECO:0000313" key="10">
    <source>
        <dbReference type="EMBL" id="RDE50035.1"/>
    </source>
</evidence>
<dbReference type="CDD" id="cd00383">
    <property type="entry name" value="trans_reg_C"/>
    <property type="match status" value="1"/>
</dbReference>
<evidence type="ECO:0000259" key="9">
    <source>
        <dbReference type="PROSITE" id="PS51755"/>
    </source>
</evidence>
<name>A0A369XKV2_9PROT</name>
<evidence type="ECO:0000256" key="4">
    <source>
        <dbReference type="ARBA" id="ARBA00023125"/>
    </source>
</evidence>
<dbReference type="Pfam" id="PF00072">
    <property type="entry name" value="Response_reg"/>
    <property type="match status" value="1"/>
</dbReference>
<dbReference type="PROSITE" id="PS51755">
    <property type="entry name" value="OMPR_PHOB"/>
    <property type="match status" value="1"/>
</dbReference>
<keyword evidence="5" id="KW-0804">Transcription</keyword>
<dbReference type="InterPro" id="IPR001867">
    <property type="entry name" value="OmpR/PhoB-type_DNA-bd"/>
</dbReference>
<dbReference type="InterPro" id="IPR011006">
    <property type="entry name" value="CheY-like_superfamily"/>
</dbReference>
<dbReference type="EMBL" id="QPGA01000027">
    <property type="protein sequence ID" value="RDE50035.1"/>
    <property type="molecule type" value="Genomic_DNA"/>
</dbReference>
<feature type="domain" description="OmpR/PhoB-type" evidence="9">
    <location>
        <begin position="130"/>
        <end position="231"/>
    </location>
</feature>
<organism evidence="10 11">
    <name type="scientific">Candidatus Accumulibacter meliphilus</name>
    <dbReference type="NCBI Taxonomy" id="2211374"/>
    <lineage>
        <taxon>Bacteria</taxon>
        <taxon>Pseudomonadati</taxon>
        <taxon>Pseudomonadota</taxon>
        <taxon>Betaproteobacteria</taxon>
        <taxon>Candidatus Accumulibacter</taxon>
    </lineage>
</organism>
<evidence type="ECO:0000259" key="8">
    <source>
        <dbReference type="PROSITE" id="PS50110"/>
    </source>
</evidence>
<dbReference type="SMART" id="SM00448">
    <property type="entry name" value="REC"/>
    <property type="match status" value="1"/>
</dbReference>
<feature type="domain" description="Response regulatory" evidence="8">
    <location>
        <begin position="4"/>
        <end position="117"/>
    </location>
</feature>
<evidence type="ECO:0000256" key="5">
    <source>
        <dbReference type="ARBA" id="ARBA00023163"/>
    </source>
</evidence>
<keyword evidence="4 7" id="KW-0238">DNA-binding</keyword>
<dbReference type="Gene3D" id="6.10.250.690">
    <property type="match status" value="1"/>
</dbReference>
<comment type="caution">
    <text evidence="10">The sequence shown here is derived from an EMBL/GenBank/DDBJ whole genome shotgun (WGS) entry which is preliminary data.</text>
</comment>
<reference evidence="10 11" key="1">
    <citation type="submission" date="2018-05" db="EMBL/GenBank/DDBJ databases">
        <title>Integrated omic analyses show evidence that a Ca. Accumulibacter phosphatis strain performs denitrification under micro-aerobic conditions.</title>
        <authorList>
            <person name="Camejo P.Y."/>
            <person name="Katherine M.D."/>
            <person name="Daniel N.R."/>
        </authorList>
    </citation>
    <scope>NUCLEOTIDE SEQUENCE [LARGE SCALE GENOMIC DNA]</scope>
    <source>
        <strain evidence="10">UW-LDO-IC</strain>
    </source>
</reference>
<dbReference type="InterPro" id="IPR039420">
    <property type="entry name" value="WalR-like"/>
</dbReference>
<evidence type="ECO:0000256" key="1">
    <source>
        <dbReference type="ARBA" id="ARBA00022553"/>
    </source>
</evidence>
<dbReference type="SUPFAM" id="SSF46894">
    <property type="entry name" value="C-terminal effector domain of the bipartite response regulators"/>
    <property type="match status" value="1"/>
</dbReference>
<dbReference type="SUPFAM" id="SSF52172">
    <property type="entry name" value="CheY-like"/>
    <property type="match status" value="1"/>
</dbReference>
<evidence type="ECO:0000256" key="6">
    <source>
        <dbReference type="PROSITE-ProRule" id="PRU00169"/>
    </source>
</evidence>
<dbReference type="PANTHER" id="PTHR48111:SF59">
    <property type="entry name" value="TRANSCRIPTIONAL REGULATORY PROTEIN BAER"/>
    <property type="match status" value="1"/>
</dbReference>
<dbReference type="Proteomes" id="UP000253831">
    <property type="component" value="Unassembled WGS sequence"/>
</dbReference>
<keyword evidence="2" id="KW-0902">Two-component regulatory system</keyword>
<keyword evidence="3" id="KW-0805">Transcription regulation</keyword>
<protein>
    <submittedName>
        <fullName evidence="10">Response regulator</fullName>
    </submittedName>
</protein>
<dbReference type="GO" id="GO:0000976">
    <property type="term" value="F:transcription cis-regulatory region binding"/>
    <property type="evidence" value="ECO:0007669"/>
    <property type="project" value="TreeGrafter"/>
</dbReference>
<dbReference type="InterPro" id="IPR001789">
    <property type="entry name" value="Sig_transdc_resp-reg_receiver"/>
</dbReference>
<evidence type="ECO:0000256" key="7">
    <source>
        <dbReference type="PROSITE-ProRule" id="PRU01091"/>
    </source>
</evidence>
<evidence type="ECO:0000256" key="2">
    <source>
        <dbReference type="ARBA" id="ARBA00023012"/>
    </source>
</evidence>
<gene>
    <name evidence="10" type="ORF">DVS81_13340</name>
</gene>
<proteinExistence type="predicted"/>
<accession>A0A369XKV2</accession>
<dbReference type="FunFam" id="3.40.50.2300:FF:000001">
    <property type="entry name" value="DNA-binding response regulator PhoB"/>
    <property type="match status" value="1"/>
</dbReference>
<dbReference type="GO" id="GO:0006355">
    <property type="term" value="P:regulation of DNA-templated transcription"/>
    <property type="evidence" value="ECO:0007669"/>
    <property type="project" value="InterPro"/>
</dbReference>
<dbReference type="PANTHER" id="PTHR48111">
    <property type="entry name" value="REGULATOR OF RPOS"/>
    <property type="match status" value="1"/>
</dbReference>
<dbReference type="GO" id="GO:0032993">
    <property type="term" value="C:protein-DNA complex"/>
    <property type="evidence" value="ECO:0007669"/>
    <property type="project" value="TreeGrafter"/>
</dbReference>
<evidence type="ECO:0000313" key="11">
    <source>
        <dbReference type="Proteomes" id="UP000253831"/>
    </source>
</evidence>
<dbReference type="GO" id="GO:0000156">
    <property type="term" value="F:phosphorelay response regulator activity"/>
    <property type="evidence" value="ECO:0007669"/>
    <property type="project" value="TreeGrafter"/>
</dbReference>
<sequence>MSKRILIVEDETDLAQILAEYLQRDGFVATTIADGLLAMAELRQAPPDLLLLDLMLPGMDGIAILRELRKTSELPVIMVTARTEEIDRLLGLELGADDYICKPYSPREVVARVKTVLRRAQPASAASAASGSASASGSLLEIDADTMQARVAGKNLELTPKEFRLLQTLAGKPGRVFSRAQLLDALYADNLEVSERAIDSHLKNLRRKLAPAFPDEEPIRSIYGVGFAFESFAS</sequence>
<dbReference type="Pfam" id="PF00486">
    <property type="entry name" value="Trans_reg_C"/>
    <property type="match status" value="1"/>
</dbReference>
<feature type="DNA-binding region" description="OmpR/PhoB-type" evidence="7">
    <location>
        <begin position="130"/>
        <end position="231"/>
    </location>
</feature>
<dbReference type="Gene3D" id="3.40.50.2300">
    <property type="match status" value="1"/>
</dbReference>
<dbReference type="GO" id="GO:0005829">
    <property type="term" value="C:cytosol"/>
    <property type="evidence" value="ECO:0007669"/>
    <property type="project" value="TreeGrafter"/>
</dbReference>
<dbReference type="SMART" id="SM00862">
    <property type="entry name" value="Trans_reg_C"/>
    <property type="match status" value="1"/>
</dbReference>
<dbReference type="Gene3D" id="1.10.10.10">
    <property type="entry name" value="Winged helix-like DNA-binding domain superfamily/Winged helix DNA-binding domain"/>
    <property type="match status" value="1"/>
</dbReference>
<dbReference type="AlphaFoldDB" id="A0A369XKV2"/>
<dbReference type="InterPro" id="IPR016032">
    <property type="entry name" value="Sig_transdc_resp-reg_C-effctor"/>
</dbReference>
<keyword evidence="1 6" id="KW-0597">Phosphoprotein</keyword>
<feature type="modified residue" description="4-aspartylphosphate" evidence="6">
    <location>
        <position position="53"/>
    </location>
</feature>
<dbReference type="InterPro" id="IPR036388">
    <property type="entry name" value="WH-like_DNA-bd_sf"/>
</dbReference>
<dbReference type="PROSITE" id="PS50110">
    <property type="entry name" value="RESPONSE_REGULATORY"/>
    <property type="match status" value="1"/>
</dbReference>